<comment type="caution">
    <text evidence="2">The sequence shown here is derived from an EMBL/GenBank/DDBJ whole genome shotgun (WGS) entry which is preliminary data.</text>
</comment>
<dbReference type="InterPro" id="IPR000719">
    <property type="entry name" value="Prot_kinase_dom"/>
</dbReference>
<sequence length="143" mass="15276">MVLMSSANGRSSIIDKKWGGWSTYEAASIMLHAASGLNKLHQEGIIHGALEPKRILVSRGPLLHVMIADGGVTQPITKADDVYALAKIVLEAVLKVKTKQTNPDVPLDTAAMGAKNQDTARAIRDSITGYNSTAQDVTANREP</sequence>
<evidence type="ECO:0000313" key="2">
    <source>
        <dbReference type="EMBL" id="KAK0713450.1"/>
    </source>
</evidence>
<name>A0AA40DS24_9PEZI</name>
<evidence type="ECO:0000313" key="3">
    <source>
        <dbReference type="Proteomes" id="UP001172101"/>
    </source>
</evidence>
<dbReference type="EMBL" id="JAUIRO010000005">
    <property type="protein sequence ID" value="KAK0713450.1"/>
    <property type="molecule type" value="Genomic_DNA"/>
</dbReference>
<dbReference type="GeneID" id="85331271"/>
<reference evidence="2" key="1">
    <citation type="submission" date="2023-06" db="EMBL/GenBank/DDBJ databases">
        <title>Genome-scale phylogeny and comparative genomics of the fungal order Sordariales.</title>
        <authorList>
            <consortium name="Lawrence Berkeley National Laboratory"/>
            <person name="Hensen N."/>
            <person name="Bonometti L."/>
            <person name="Westerberg I."/>
            <person name="Brannstrom I.O."/>
            <person name="Guillou S."/>
            <person name="Cros-Aarteil S."/>
            <person name="Calhoun S."/>
            <person name="Haridas S."/>
            <person name="Kuo A."/>
            <person name="Mondo S."/>
            <person name="Pangilinan J."/>
            <person name="Riley R."/>
            <person name="LaButti K."/>
            <person name="Andreopoulos B."/>
            <person name="Lipzen A."/>
            <person name="Chen C."/>
            <person name="Yanf M."/>
            <person name="Daum C."/>
            <person name="Ng V."/>
            <person name="Clum A."/>
            <person name="Steindorff A."/>
            <person name="Ohm R."/>
            <person name="Martin F."/>
            <person name="Silar P."/>
            <person name="Natvig D."/>
            <person name="Lalanne C."/>
            <person name="Gautier V."/>
            <person name="Ament-velasquez S.L."/>
            <person name="Kruys A."/>
            <person name="Hutchinson M.I."/>
            <person name="Powell A.J."/>
            <person name="Barry K."/>
            <person name="Miller A.N."/>
            <person name="Grigoriev I.V."/>
            <person name="Debuchy R."/>
            <person name="Gladieux P."/>
            <person name="Thoren M.H."/>
            <person name="Johannesson H."/>
        </authorList>
    </citation>
    <scope>NUCLEOTIDE SEQUENCE</scope>
    <source>
        <strain evidence="2">SMH2392-1A</strain>
    </source>
</reference>
<dbReference type="AlphaFoldDB" id="A0AA40DS24"/>
<keyword evidence="3" id="KW-1185">Reference proteome</keyword>
<dbReference type="SUPFAM" id="SSF56112">
    <property type="entry name" value="Protein kinase-like (PK-like)"/>
    <property type="match status" value="1"/>
</dbReference>
<dbReference type="Proteomes" id="UP001172101">
    <property type="component" value="Unassembled WGS sequence"/>
</dbReference>
<dbReference type="PROSITE" id="PS50011">
    <property type="entry name" value="PROTEIN_KINASE_DOM"/>
    <property type="match status" value="1"/>
</dbReference>
<dbReference type="InterPro" id="IPR011009">
    <property type="entry name" value="Kinase-like_dom_sf"/>
</dbReference>
<feature type="domain" description="Protein kinase" evidence="1">
    <location>
        <begin position="1"/>
        <end position="143"/>
    </location>
</feature>
<dbReference type="RefSeq" id="XP_060294773.1">
    <property type="nucleotide sequence ID" value="XM_060448001.1"/>
</dbReference>
<dbReference type="Gene3D" id="1.10.510.10">
    <property type="entry name" value="Transferase(Phosphotransferase) domain 1"/>
    <property type="match status" value="1"/>
</dbReference>
<accession>A0AA40DS24</accession>
<protein>
    <recommendedName>
        <fullName evidence="1">Protein kinase domain-containing protein</fullName>
    </recommendedName>
</protein>
<organism evidence="2 3">
    <name type="scientific">Lasiosphaeria miniovina</name>
    <dbReference type="NCBI Taxonomy" id="1954250"/>
    <lineage>
        <taxon>Eukaryota</taxon>
        <taxon>Fungi</taxon>
        <taxon>Dikarya</taxon>
        <taxon>Ascomycota</taxon>
        <taxon>Pezizomycotina</taxon>
        <taxon>Sordariomycetes</taxon>
        <taxon>Sordariomycetidae</taxon>
        <taxon>Sordariales</taxon>
        <taxon>Lasiosphaeriaceae</taxon>
        <taxon>Lasiosphaeria</taxon>
    </lineage>
</organism>
<dbReference type="GO" id="GO:0004672">
    <property type="term" value="F:protein kinase activity"/>
    <property type="evidence" value="ECO:0007669"/>
    <property type="project" value="InterPro"/>
</dbReference>
<gene>
    <name evidence="2" type="ORF">B0T26DRAFT_873610</name>
</gene>
<dbReference type="GO" id="GO:0005524">
    <property type="term" value="F:ATP binding"/>
    <property type="evidence" value="ECO:0007669"/>
    <property type="project" value="InterPro"/>
</dbReference>
<proteinExistence type="predicted"/>
<evidence type="ECO:0000259" key="1">
    <source>
        <dbReference type="PROSITE" id="PS50011"/>
    </source>
</evidence>